<dbReference type="Proteomes" id="UP001596138">
    <property type="component" value="Unassembled WGS sequence"/>
</dbReference>
<organism evidence="1 2">
    <name type="scientific">Longivirga aurantiaca</name>
    <dbReference type="NCBI Taxonomy" id="1837743"/>
    <lineage>
        <taxon>Bacteria</taxon>
        <taxon>Bacillati</taxon>
        <taxon>Actinomycetota</taxon>
        <taxon>Actinomycetes</taxon>
        <taxon>Sporichthyales</taxon>
        <taxon>Sporichthyaceae</taxon>
        <taxon>Longivirga</taxon>
    </lineage>
</organism>
<accession>A0ABW1SYW1</accession>
<keyword evidence="2" id="KW-1185">Reference proteome</keyword>
<evidence type="ECO:0000313" key="1">
    <source>
        <dbReference type="EMBL" id="MFC6237648.1"/>
    </source>
</evidence>
<proteinExistence type="predicted"/>
<name>A0ABW1SYW1_9ACTN</name>
<dbReference type="RefSeq" id="WP_386765140.1">
    <property type="nucleotide sequence ID" value="NZ_JBHSTI010000008.1"/>
</dbReference>
<reference evidence="2" key="1">
    <citation type="journal article" date="2019" name="Int. J. Syst. Evol. Microbiol.">
        <title>The Global Catalogue of Microorganisms (GCM) 10K type strain sequencing project: providing services to taxonomists for standard genome sequencing and annotation.</title>
        <authorList>
            <consortium name="The Broad Institute Genomics Platform"/>
            <consortium name="The Broad Institute Genome Sequencing Center for Infectious Disease"/>
            <person name="Wu L."/>
            <person name="Ma J."/>
        </authorList>
    </citation>
    <scope>NUCLEOTIDE SEQUENCE [LARGE SCALE GENOMIC DNA]</scope>
    <source>
        <strain evidence="2">CGMCC 4.7317</strain>
    </source>
</reference>
<comment type="caution">
    <text evidence="1">The sequence shown here is derived from an EMBL/GenBank/DDBJ whole genome shotgun (WGS) entry which is preliminary data.</text>
</comment>
<sequence>MTTPPAGYSGTPLPDKLGIRPGSRVLLDGAPEGFESTHLAPLPDGVEIHRRAGRAPYDVVVAFRTDARTLIKHLPRDIARTTTPGRLWLAWPKKASGVATDLTGDVVREEGLGAGVVDIKVCAIDETWSGLAFVRRVADR</sequence>
<evidence type="ECO:0000313" key="2">
    <source>
        <dbReference type="Proteomes" id="UP001596138"/>
    </source>
</evidence>
<gene>
    <name evidence="1" type="ORF">ACFQGU_07140</name>
</gene>
<protein>
    <submittedName>
        <fullName evidence="1">DUF3052 domain-containing protein</fullName>
    </submittedName>
</protein>
<dbReference type="EMBL" id="JBHSTI010000008">
    <property type="protein sequence ID" value="MFC6237648.1"/>
    <property type="molecule type" value="Genomic_DNA"/>
</dbReference>